<dbReference type="EMBL" id="VIWY01000002">
    <property type="protein sequence ID" value="TWG23741.1"/>
    <property type="molecule type" value="Genomic_DNA"/>
</dbReference>
<accession>A0A561WIP3</accession>
<sequence length="134" mass="15073">MGITFFRNDKNRRDYRVDSKRFVRIGSQLVSDIQGYAPDCINLLECIDEVAAGRAEYTEYEGNSAVFRCHPGGVTIESLGPVPDPATYTFEEARAVVLQYFDFLAPTREEKERNVVAWEQESGRPFAGRTGVIG</sequence>
<protein>
    <submittedName>
        <fullName evidence="1">Uncharacterized protein</fullName>
    </submittedName>
</protein>
<evidence type="ECO:0000313" key="2">
    <source>
        <dbReference type="Proteomes" id="UP000320239"/>
    </source>
</evidence>
<dbReference type="Proteomes" id="UP000320239">
    <property type="component" value="Unassembled WGS sequence"/>
</dbReference>
<dbReference type="RefSeq" id="WP_122976970.1">
    <property type="nucleotide sequence ID" value="NZ_BOMX01000039.1"/>
</dbReference>
<dbReference type="AlphaFoldDB" id="A0A561WIP3"/>
<evidence type="ECO:0000313" key="1">
    <source>
        <dbReference type="EMBL" id="TWG23741.1"/>
    </source>
</evidence>
<organism evidence="1 2">
    <name type="scientific">Actinoplanes teichomyceticus</name>
    <dbReference type="NCBI Taxonomy" id="1867"/>
    <lineage>
        <taxon>Bacteria</taxon>
        <taxon>Bacillati</taxon>
        <taxon>Actinomycetota</taxon>
        <taxon>Actinomycetes</taxon>
        <taxon>Micromonosporales</taxon>
        <taxon>Micromonosporaceae</taxon>
        <taxon>Actinoplanes</taxon>
    </lineage>
</organism>
<proteinExistence type="predicted"/>
<comment type="caution">
    <text evidence="1">The sequence shown here is derived from an EMBL/GenBank/DDBJ whole genome shotgun (WGS) entry which is preliminary data.</text>
</comment>
<dbReference type="OrthoDB" id="3398113at2"/>
<keyword evidence="2" id="KW-1185">Reference proteome</keyword>
<gene>
    <name evidence="1" type="ORF">FHX34_102292</name>
</gene>
<reference evidence="1 2" key="1">
    <citation type="submission" date="2019-06" db="EMBL/GenBank/DDBJ databases">
        <title>Sequencing the genomes of 1000 actinobacteria strains.</title>
        <authorList>
            <person name="Klenk H.-P."/>
        </authorList>
    </citation>
    <scope>NUCLEOTIDE SEQUENCE [LARGE SCALE GENOMIC DNA]</scope>
    <source>
        <strain evidence="1 2">DSM 43866</strain>
    </source>
</reference>
<name>A0A561WIP3_ACTTI</name>